<accession>W2NHH0</accession>
<protein>
    <submittedName>
        <fullName evidence="2">Uncharacterized protein</fullName>
    </submittedName>
</protein>
<dbReference type="Proteomes" id="UP000054532">
    <property type="component" value="Unassembled WGS sequence"/>
</dbReference>
<organism evidence="2">
    <name type="scientific">Phytophthora nicotianae</name>
    <name type="common">Potato buckeye rot agent</name>
    <name type="synonym">Phytophthora parasitica</name>
    <dbReference type="NCBI Taxonomy" id="4792"/>
    <lineage>
        <taxon>Eukaryota</taxon>
        <taxon>Sar</taxon>
        <taxon>Stramenopiles</taxon>
        <taxon>Oomycota</taxon>
        <taxon>Peronosporomycetes</taxon>
        <taxon>Peronosporales</taxon>
        <taxon>Peronosporaceae</taxon>
        <taxon>Phytophthora</taxon>
    </lineage>
</organism>
<feature type="coiled-coil region" evidence="1">
    <location>
        <begin position="102"/>
        <end position="129"/>
    </location>
</feature>
<dbReference type="VEuPathDB" id="FungiDB:PPTG_11394"/>
<keyword evidence="1" id="KW-0175">Coiled coil</keyword>
<sequence>TASFAKLSSPVPSVTRHDATINNMESSHNANLIEEAFEAVKRQQLRLKIQRRRMVRWRNERKEELITIRDEIQRLEGVLKKLLHTAQARLDELSPESTAAALYKVTIERAALQRENQQLHEEIRLQLDVENKLKRETDKFLSERQEESTVARTSMQLAQDIEGWWVEFPNGEPPFFFSPLSKEEYLGKLKQREIESTERHLYTTSIGNLLGWTVDYVPPFQLASGTTMAHARFSKQLCCSLTEAIDTLTRLDPSWWPMVISPRSWGREQCGDFYCRPLQSFAIDDHIDDHVVVCNIPGNVHLRYIAVVQNSLTKMPNGRLVARHCIMIVDTDANARIREAEGPQDDVQWVLEGGESCIFTEVGENTINVVYDQWAECLSEAHGRELYVDWIRFPIRLERFIEPARMLQG</sequence>
<dbReference type="AlphaFoldDB" id="W2NHH0"/>
<evidence type="ECO:0000256" key="1">
    <source>
        <dbReference type="SAM" id="Coils"/>
    </source>
</evidence>
<name>W2NHH0_PHYNI</name>
<proteinExistence type="predicted"/>
<evidence type="ECO:0000313" key="2">
    <source>
        <dbReference type="EMBL" id="ETM47373.1"/>
    </source>
</evidence>
<feature type="non-terminal residue" evidence="2">
    <location>
        <position position="1"/>
    </location>
</feature>
<gene>
    <name evidence="2" type="ORF">L914_07905</name>
</gene>
<dbReference type="EMBL" id="KI692681">
    <property type="protein sequence ID" value="ETM47373.1"/>
    <property type="molecule type" value="Genomic_DNA"/>
</dbReference>
<reference evidence="2" key="1">
    <citation type="submission" date="2013-11" db="EMBL/GenBank/DDBJ databases">
        <title>The Genome Sequence of Phytophthora parasitica IAC_01/95.</title>
        <authorList>
            <consortium name="The Broad Institute Genomics Platform"/>
            <person name="Russ C."/>
            <person name="Tyler B."/>
            <person name="Panabieres F."/>
            <person name="Shan W."/>
            <person name="Tripathy S."/>
            <person name="Grunwald N."/>
            <person name="Machado M."/>
            <person name="Johnson C.S."/>
            <person name="Arredondo F."/>
            <person name="Hong C."/>
            <person name="Coffey M."/>
            <person name="Young S.K."/>
            <person name="Zeng Q."/>
            <person name="Gargeya S."/>
            <person name="Fitzgerald M."/>
            <person name="Abouelleil A."/>
            <person name="Alvarado L."/>
            <person name="Chapman S.B."/>
            <person name="Gainer-Dewar J."/>
            <person name="Goldberg J."/>
            <person name="Griggs A."/>
            <person name="Gujja S."/>
            <person name="Hansen M."/>
            <person name="Howarth C."/>
            <person name="Imamovic A."/>
            <person name="Ireland A."/>
            <person name="Larimer J."/>
            <person name="McCowan C."/>
            <person name="Murphy C."/>
            <person name="Pearson M."/>
            <person name="Poon T.W."/>
            <person name="Priest M."/>
            <person name="Roberts A."/>
            <person name="Saif S."/>
            <person name="Shea T."/>
            <person name="Sykes S."/>
            <person name="Wortman J."/>
            <person name="Nusbaum C."/>
            <person name="Birren B."/>
        </authorList>
    </citation>
    <scope>NUCLEOTIDE SEQUENCE [LARGE SCALE GENOMIC DNA]</scope>
    <source>
        <strain evidence="2">IAC_01/95</strain>
    </source>
</reference>